<reference evidence="2" key="1">
    <citation type="submission" date="2025-08" db="UniProtKB">
        <authorList>
            <consortium name="RefSeq"/>
        </authorList>
    </citation>
    <scope>IDENTIFICATION</scope>
</reference>
<name>A0A6J1P594_BICAN</name>
<gene>
    <name evidence="2" type="primary">LOC112056717</name>
</gene>
<keyword evidence="1" id="KW-1185">Reference proteome</keyword>
<proteinExistence type="predicted"/>
<organism evidence="1 2">
    <name type="scientific">Bicyclus anynana</name>
    <name type="common">Squinting bush brown butterfly</name>
    <dbReference type="NCBI Taxonomy" id="110368"/>
    <lineage>
        <taxon>Eukaryota</taxon>
        <taxon>Metazoa</taxon>
        <taxon>Ecdysozoa</taxon>
        <taxon>Arthropoda</taxon>
        <taxon>Hexapoda</taxon>
        <taxon>Insecta</taxon>
        <taxon>Pterygota</taxon>
        <taxon>Neoptera</taxon>
        <taxon>Endopterygota</taxon>
        <taxon>Lepidoptera</taxon>
        <taxon>Glossata</taxon>
        <taxon>Ditrysia</taxon>
        <taxon>Papilionoidea</taxon>
        <taxon>Nymphalidae</taxon>
        <taxon>Satyrinae</taxon>
        <taxon>Satyrini</taxon>
        <taxon>Mycalesina</taxon>
        <taxon>Bicyclus</taxon>
    </lineage>
</organism>
<evidence type="ECO:0000313" key="1">
    <source>
        <dbReference type="Proteomes" id="UP001652582"/>
    </source>
</evidence>
<dbReference type="Proteomes" id="UP001652582">
    <property type="component" value="Chromosome 11"/>
</dbReference>
<evidence type="ECO:0000313" key="2">
    <source>
        <dbReference type="RefSeq" id="XP_023952964.2"/>
    </source>
</evidence>
<dbReference type="OrthoDB" id="7427440at2759"/>
<protein>
    <submittedName>
        <fullName evidence="2">Uncharacterized protein LOC112056717</fullName>
    </submittedName>
</protein>
<dbReference type="KEGG" id="bany:112056717"/>
<accession>A0A6J1P594</accession>
<sequence length="409" mass="47406">MLGMSLTVGIVLLFRFINKKYEHPIFGIYQQRNKTYWFKFLFMYIFLRLRQFITYVKRLLAIELGRSPDGTTHVQEHDIQLEKLYDLGTHSKVVDGVYFNGMSKSGDALICGLARRPNRGCDAFIYLKIKDQDLFLSPSLPDTHLKKSDEDGEGHCVNGITITNFIPMRAWKLCFNGELKPKSDSAKTVKVEAELTWSAQWAPFEYDTQMSPRSVADDMAREPWSRDYFKLVKKLHQTHYEQMGSIAGTVAIDGKSYELNMPCVRDRSFGPLREWRNFHRYVYHFIFLDNGDCMAVGSVSQPSILSHLTIGYLCRKSDQTVVPVDHSDFHLYQHAEHQILPKHYGFIFEAGGQSYAVQVSANEEETFYIGKEREAKFYERWCTVDINGVKGRACVEWHYNNTLNTLFNK</sequence>
<dbReference type="GeneID" id="112056717"/>
<dbReference type="RefSeq" id="XP_023952964.2">
    <property type="nucleotide sequence ID" value="XM_024097196.2"/>
</dbReference>
<dbReference type="PANTHER" id="PTHR34717:SF1">
    <property type="entry name" value="EG:BACR7A4.20 PROTEIN"/>
    <property type="match status" value="1"/>
</dbReference>
<dbReference type="PANTHER" id="PTHR34717">
    <property type="entry name" value="EG:BACR7A4.20 PROTEIN"/>
    <property type="match status" value="1"/>
</dbReference>
<dbReference type="AlphaFoldDB" id="A0A6J1P594"/>